<dbReference type="AlphaFoldDB" id="A0AAV7L8S1"/>
<feature type="region of interest" description="Disordered" evidence="1">
    <location>
        <begin position="1"/>
        <end position="90"/>
    </location>
</feature>
<organism evidence="2 3">
    <name type="scientific">Pleurodeles waltl</name>
    <name type="common">Iberian ribbed newt</name>
    <dbReference type="NCBI Taxonomy" id="8319"/>
    <lineage>
        <taxon>Eukaryota</taxon>
        <taxon>Metazoa</taxon>
        <taxon>Chordata</taxon>
        <taxon>Craniata</taxon>
        <taxon>Vertebrata</taxon>
        <taxon>Euteleostomi</taxon>
        <taxon>Amphibia</taxon>
        <taxon>Batrachia</taxon>
        <taxon>Caudata</taxon>
        <taxon>Salamandroidea</taxon>
        <taxon>Salamandridae</taxon>
        <taxon>Pleurodelinae</taxon>
        <taxon>Pleurodeles</taxon>
    </lineage>
</organism>
<keyword evidence="3" id="KW-1185">Reference proteome</keyword>
<evidence type="ECO:0000256" key="1">
    <source>
        <dbReference type="SAM" id="MobiDB-lite"/>
    </source>
</evidence>
<reference evidence="2" key="1">
    <citation type="journal article" date="2022" name="bioRxiv">
        <title>Sequencing and chromosome-scale assembly of the giantPleurodeles waltlgenome.</title>
        <authorList>
            <person name="Brown T."/>
            <person name="Elewa A."/>
            <person name="Iarovenko S."/>
            <person name="Subramanian E."/>
            <person name="Araus A.J."/>
            <person name="Petzold A."/>
            <person name="Susuki M."/>
            <person name="Suzuki K.-i.T."/>
            <person name="Hayashi T."/>
            <person name="Toyoda A."/>
            <person name="Oliveira C."/>
            <person name="Osipova E."/>
            <person name="Leigh N.D."/>
            <person name="Simon A."/>
            <person name="Yun M.H."/>
        </authorList>
    </citation>
    <scope>NUCLEOTIDE SEQUENCE</scope>
    <source>
        <strain evidence="2">20211129_DDA</strain>
        <tissue evidence="2">Liver</tissue>
    </source>
</reference>
<feature type="region of interest" description="Disordered" evidence="1">
    <location>
        <begin position="110"/>
        <end position="136"/>
    </location>
</feature>
<dbReference type="EMBL" id="JANPWB010000015">
    <property type="protein sequence ID" value="KAJ1088026.1"/>
    <property type="molecule type" value="Genomic_DNA"/>
</dbReference>
<dbReference type="Proteomes" id="UP001066276">
    <property type="component" value="Chromosome 11"/>
</dbReference>
<proteinExistence type="predicted"/>
<sequence length="136" mass="14750">MESVQQRRLHRERDGRRSSAPQAVHATSADPAQAPPVPPHKGPIHQDTARAPTRAPARTAAFRPTSLPTVKPSAPQLRSQAPPSEAREQWPYQQAQLVCISNAPISSSALLNPMANRGPRSPARDSRQASRLTTGF</sequence>
<protein>
    <submittedName>
        <fullName evidence="2">Uncharacterized protein</fullName>
    </submittedName>
</protein>
<evidence type="ECO:0000313" key="2">
    <source>
        <dbReference type="EMBL" id="KAJ1088026.1"/>
    </source>
</evidence>
<accession>A0AAV7L8S1</accession>
<comment type="caution">
    <text evidence="2">The sequence shown here is derived from an EMBL/GenBank/DDBJ whole genome shotgun (WGS) entry which is preliminary data.</text>
</comment>
<name>A0AAV7L8S1_PLEWA</name>
<feature type="compositionally biased region" description="Low complexity" evidence="1">
    <location>
        <begin position="49"/>
        <end position="65"/>
    </location>
</feature>
<evidence type="ECO:0000313" key="3">
    <source>
        <dbReference type="Proteomes" id="UP001066276"/>
    </source>
</evidence>
<gene>
    <name evidence="2" type="ORF">NDU88_001185</name>
</gene>